<evidence type="ECO:0000256" key="2">
    <source>
        <dbReference type="ARBA" id="ARBA00006577"/>
    </source>
</evidence>
<evidence type="ECO:0000256" key="4">
    <source>
        <dbReference type="ARBA" id="ARBA00023235"/>
    </source>
</evidence>
<comment type="caution">
    <text evidence="8">The sequence shown here is derived from an EMBL/GenBank/DDBJ whole genome shotgun (WGS) entry which is preliminary data.</text>
</comment>
<evidence type="ECO:0000256" key="3">
    <source>
        <dbReference type="ARBA" id="ARBA00023110"/>
    </source>
</evidence>
<feature type="domain" description="PPIase FKBP-type" evidence="7">
    <location>
        <begin position="51"/>
        <end position="159"/>
    </location>
</feature>
<comment type="similarity">
    <text evidence="2 6">Belongs to the FKBP-type PPIase family.</text>
</comment>
<dbReference type="Gene3D" id="3.10.50.40">
    <property type="match status" value="2"/>
</dbReference>
<evidence type="ECO:0000256" key="5">
    <source>
        <dbReference type="PROSITE-ProRule" id="PRU00277"/>
    </source>
</evidence>
<keyword evidence="4 5" id="KW-0413">Isomerase</keyword>
<evidence type="ECO:0000256" key="1">
    <source>
        <dbReference type="ARBA" id="ARBA00000971"/>
    </source>
</evidence>
<sequence length="295" mass="32274">MNLNKKYPYFIVLLFIILTAACTKEYATIAEEDEQNIQAYISTNGLVMQKYDTTGVYYSVTQVGTGPDLDYTKQIPLVYSVKSLDGSYTSQDTFVNHYASYFGYFTPEVLKKTIMANLIKEGGTIRVIVPSHLAYGRNGSGPIPGNASLEYTVKVLERSKLKQYEKSVIKTYLSANGLTGFTEYDTTGIYYKISEAGTGTTPIGLDSSITFNYTGRLLNGTVFETNEAITTILGSYIPSWQTMIPLIKEGGSIRFIAPSSYSYGITGSAATTVGQVSIPPFAPLDFDVQVTTVAP</sequence>
<evidence type="ECO:0000259" key="7">
    <source>
        <dbReference type="PROSITE" id="PS50059"/>
    </source>
</evidence>
<name>R9GTE1_9SPHI</name>
<protein>
    <recommendedName>
        <fullName evidence="6">Peptidyl-prolyl cis-trans isomerase</fullName>
        <ecNumber evidence="6">5.2.1.8</ecNumber>
    </recommendedName>
</protein>
<accession>R9GTE1</accession>
<comment type="catalytic activity">
    <reaction evidence="1 5 6">
        <text>[protein]-peptidylproline (omega=180) = [protein]-peptidylproline (omega=0)</text>
        <dbReference type="Rhea" id="RHEA:16237"/>
        <dbReference type="Rhea" id="RHEA-COMP:10747"/>
        <dbReference type="Rhea" id="RHEA-COMP:10748"/>
        <dbReference type="ChEBI" id="CHEBI:83833"/>
        <dbReference type="ChEBI" id="CHEBI:83834"/>
        <dbReference type="EC" id="5.2.1.8"/>
    </reaction>
</comment>
<organism evidence="8 9">
    <name type="scientific">Arcticibacter svalbardensis MN12-7</name>
    <dbReference type="NCBI Taxonomy" id="1150600"/>
    <lineage>
        <taxon>Bacteria</taxon>
        <taxon>Pseudomonadati</taxon>
        <taxon>Bacteroidota</taxon>
        <taxon>Sphingobacteriia</taxon>
        <taxon>Sphingobacteriales</taxon>
        <taxon>Sphingobacteriaceae</taxon>
        <taxon>Arcticibacter</taxon>
    </lineage>
</organism>
<evidence type="ECO:0000313" key="9">
    <source>
        <dbReference type="Proteomes" id="UP000014174"/>
    </source>
</evidence>
<gene>
    <name evidence="8" type="ORF">ADIARSV_1605</name>
</gene>
<feature type="domain" description="PPIase FKBP-type" evidence="7">
    <location>
        <begin position="206"/>
        <end position="294"/>
    </location>
</feature>
<evidence type="ECO:0000256" key="6">
    <source>
        <dbReference type="RuleBase" id="RU003915"/>
    </source>
</evidence>
<keyword evidence="3 5" id="KW-0697">Rotamase</keyword>
<dbReference type="eggNOG" id="COG0545">
    <property type="taxonomic scope" value="Bacteria"/>
</dbReference>
<dbReference type="STRING" id="1150600.ADIARSV_1605"/>
<dbReference type="OrthoDB" id="669809at2"/>
<reference evidence="8 9" key="1">
    <citation type="journal article" date="2013" name="Genome Announc.">
        <title>Draft Genome Sequence of Arcticibacter svalbardensis Strain MN12-7T, a Member of the Family Sphingobacteriaceae Isolated from an Arctic Soil Sample.</title>
        <authorList>
            <person name="Shivaji S."/>
            <person name="Ara S."/>
            <person name="Prasad S."/>
            <person name="Manasa B.P."/>
            <person name="Begum Z."/>
            <person name="Singh A."/>
            <person name="Kumar Pinnaka A."/>
        </authorList>
    </citation>
    <scope>NUCLEOTIDE SEQUENCE [LARGE SCALE GENOMIC DNA]</scope>
    <source>
        <strain evidence="8 9">MN12-7</strain>
    </source>
</reference>
<keyword evidence="9" id="KW-1185">Reference proteome</keyword>
<dbReference type="AlphaFoldDB" id="R9GTE1"/>
<dbReference type="Pfam" id="PF00254">
    <property type="entry name" value="FKBP_C"/>
    <property type="match status" value="2"/>
</dbReference>
<dbReference type="InterPro" id="IPR001179">
    <property type="entry name" value="PPIase_FKBP_dom"/>
</dbReference>
<dbReference type="EMBL" id="AQPN01000063">
    <property type="protein sequence ID" value="EOR95117.1"/>
    <property type="molecule type" value="Genomic_DNA"/>
</dbReference>
<dbReference type="PROSITE" id="PS50059">
    <property type="entry name" value="FKBP_PPIASE"/>
    <property type="match status" value="2"/>
</dbReference>
<dbReference type="SUPFAM" id="SSF54534">
    <property type="entry name" value="FKBP-like"/>
    <property type="match status" value="2"/>
</dbReference>
<evidence type="ECO:0000313" key="8">
    <source>
        <dbReference type="EMBL" id="EOR95117.1"/>
    </source>
</evidence>
<proteinExistence type="inferred from homology"/>
<dbReference type="PROSITE" id="PS51257">
    <property type="entry name" value="PROKAR_LIPOPROTEIN"/>
    <property type="match status" value="1"/>
</dbReference>
<dbReference type="Proteomes" id="UP000014174">
    <property type="component" value="Unassembled WGS sequence"/>
</dbReference>
<dbReference type="RefSeq" id="WP_016194841.1">
    <property type="nucleotide sequence ID" value="NZ_AQPN01000063.1"/>
</dbReference>
<dbReference type="EC" id="5.2.1.8" evidence="6"/>
<dbReference type="InterPro" id="IPR046357">
    <property type="entry name" value="PPIase_dom_sf"/>
</dbReference>
<dbReference type="GO" id="GO:0003755">
    <property type="term" value="F:peptidyl-prolyl cis-trans isomerase activity"/>
    <property type="evidence" value="ECO:0007669"/>
    <property type="project" value="UniProtKB-UniRule"/>
</dbReference>
<dbReference type="PANTHER" id="PTHR43811">
    <property type="entry name" value="FKBP-TYPE PEPTIDYL-PROLYL CIS-TRANS ISOMERASE FKPA"/>
    <property type="match status" value="1"/>
</dbReference>
<dbReference type="PANTHER" id="PTHR43811:SF19">
    <property type="entry name" value="39 KDA FK506-BINDING NUCLEAR PROTEIN"/>
    <property type="match status" value="1"/>
</dbReference>